<protein>
    <submittedName>
        <fullName evidence="2">Uncharacterized protein</fullName>
    </submittedName>
</protein>
<accession>A0A0U5HJ98</accession>
<feature type="compositionally biased region" description="Basic and acidic residues" evidence="1">
    <location>
        <begin position="201"/>
        <end position="221"/>
    </location>
</feature>
<proteinExistence type="predicted"/>
<feature type="region of interest" description="Disordered" evidence="1">
    <location>
        <begin position="121"/>
        <end position="140"/>
    </location>
</feature>
<dbReference type="Proteomes" id="UP000054771">
    <property type="component" value="Unassembled WGS sequence"/>
</dbReference>
<name>A0A0U5HJ98_ASPCI</name>
<sequence>MISTFSQPHFPCKMDSWHRNVRLLHQIDEFLDVDSAQPHSVADFIALIDAVREGLNQIDEDIRIPDSQINLHFLTKLKSRSEWRDWAMTMLRDSRINTSNLTDCMSFRELGDLAVKQEQKILHDRQAKRRSGSGGNGHVSRLEEAAAPRALTQGDINTFVVQQMNHQRASRRLSQDSSRSFRGHTKRPSQEEINDYVIRQMRRDQEQAARARSHSQPERHRASQPHSKPATLRCTFCGDTYHQSTNCWRRWRVAAEALQGTAAPKLADNRNQASIQPQIYLSGLSTF</sequence>
<gene>
    <name evidence="2" type="ORF">ASPCAL08261</name>
</gene>
<evidence type="ECO:0000313" key="3">
    <source>
        <dbReference type="Proteomes" id="UP000054771"/>
    </source>
</evidence>
<feature type="region of interest" description="Disordered" evidence="1">
    <location>
        <begin position="164"/>
        <end position="230"/>
    </location>
</feature>
<dbReference type="OrthoDB" id="4221933at2759"/>
<dbReference type="OMA" id="NEYVIQQ"/>
<evidence type="ECO:0000256" key="1">
    <source>
        <dbReference type="SAM" id="MobiDB-lite"/>
    </source>
</evidence>
<reference evidence="3" key="1">
    <citation type="journal article" date="2016" name="Genome Announc.">
        <title>Draft genome sequences of fungus Aspergillus calidoustus.</title>
        <authorList>
            <person name="Horn F."/>
            <person name="Linde J."/>
            <person name="Mattern D.J."/>
            <person name="Walther G."/>
            <person name="Guthke R."/>
            <person name="Scherlach K."/>
            <person name="Martin K."/>
            <person name="Brakhage A.A."/>
            <person name="Petzke L."/>
            <person name="Valiante V."/>
        </authorList>
    </citation>
    <scope>NUCLEOTIDE SEQUENCE [LARGE SCALE GENOMIC DNA]</scope>
    <source>
        <strain evidence="3">SF006504</strain>
    </source>
</reference>
<keyword evidence="3" id="KW-1185">Reference proteome</keyword>
<organism evidence="2 3">
    <name type="scientific">Aspergillus calidoustus</name>
    <dbReference type="NCBI Taxonomy" id="454130"/>
    <lineage>
        <taxon>Eukaryota</taxon>
        <taxon>Fungi</taxon>
        <taxon>Dikarya</taxon>
        <taxon>Ascomycota</taxon>
        <taxon>Pezizomycotina</taxon>
        <taxon>Eurotiomycetes</taxon>
        <taxon>Eurotiomycetidae</taxon>
        <taxon>Eurotiales</taxon>
        <taxon>Aspergillaceae</taxon>
        <taxon>Aspergillus</taxon>
        <taxon>Aspergillus subgen. Nidulantes</taxon>
    </lineage>
</organism>
<dbReference type="EMBL" id="CDMC01000006">
    <property type="protein sequence ID" value="CEN61608.1"/>
    <property type="molecule type" value="Genomic_DNA"/>
</dbReference>
<dbReference type="AlphaFoldDB" id="A0A0U5HJ98"/>
<evidence type="ECO:0000313" key="2">
    <source>
        <dbReference type="EMBL" id="CEN61608.1"/>
    </source>
</evidence>